<dbReference type="InterPro" id="IPR056878">
    <property type="entry name" value="RM5_Med14"/>
</dbReference>
<gene>
    <name evidence="13" type="ORF">GSTENG00027889001</name>
</gene>
<dbReference type="PANTHER" id="PTHR12809">
    <property type="entry name" value="MEDIATOR COMPLEX SUBUNIT"/>
    <property type="match status" value="1"/>
</dbReference>
<comment type="subcellular location">
    <subcellularLocation>
        <location evidence="1 10">Nucleus</location>
    </subcellularLocation>
</comment>
<evidence type="ECO:0000256" key="4">
    <source>
        <dbReference type="ARBA" id="ARBA00022737"/>
    </source>
</evidence>
<dbReference type="GO" id="GO:0070847">
    <property type="term" value="C:core mediator complex"/>
    <property type="evidence" value="ECO:0007669"/>
    <property type="project" value="TreeGrafter"/>
</dbReference>
<evidence type="ECO:0000256" key="11">
    <source>
        <dbReference type="SAM" id="MobiDB-lite"/>
    </source>
</evidence>
<evidence type="ECO:0000256" key="6">
    <source>
        <dbReference type="ARBA" id="ARBA00023159"/>
    </source>
</evidence>
<dbReference type="Pfam" id="PF08638">
    <property type="entry name" value="Med14"/>
    <property type="match status" value="1"/>
</dbReference>
<dbReference type="Pfam" id="PF08514">
    <property type="entry name" value="STAG"/>
    <property type="match status" value="1"/>
</dbReference>
<organism evidence="13">
    <name type="scientific">Tetraodon nigroviridis</name>
    <name type="common">Spotted green pufferfish</name>
    <name type="synonym">Chelonodon nigroviridis</name>
    <dbReference type="NCBI Taxonomy" id="99883"/>
    <lineage>
        <taxon>Eukaryota</taxon>
        <taxon>Metazoa</taxon>
        <taxon>Chordata</taxon>
        <taxon>Craniata</taxon>
        <taxon>Vertebrata</taxon>
        <taxon>Euteleostomi</taxon>
        <taxon>Actinopterygii</taxon>
        <taxon>Neopterygii</taxon>
        <taxon>Teleostei</taxon>
        <taxon>Neoteleostei</taxon>
        <taxon>Acanthomorphata</taxon>
        <taxon>Eupercaria</taxon>
        <taxon>Tetraodontiformes</taxon>
        <taxon>Tetradontoidea</taxon>
        <taxon>Tetraodontidae</taxon>
        <taxon>Tetraodon</taxon>
    </lineage>
</organism>
<feature type="domain" description="SCD" evidence="12">
    <location>
        <begin position="1859"/>
        <end position="1969"/>
    </location>
</feature>
<dbReference type="Pfam" id="PF22981">
    <property type="entry name" value="RM2_Med14"/>
    <property type="match status" value="1"/>
</dbReference>
<dbReference type="Pfam" id="PF24571">
    <property type="entry name" value="HEAT_SCC3-SA"/>
    <property type="match status" value="1"/>
</dbReference>
<dbReference type="PROSITE" id="PS51425">
    <property type="entry name" value="SCD"/>
    <property type="match status" value="1"/>
</dbReference>
<dbReference type="Pfam" id="PF21581">
    <property type="entry name" value="SCD"/>
    <property type="match status" value="1"/>
</dbReference>
<sequence>MERKIEIVQFASRTRQLFVRLLALVKWASNAGKVEKCAMISSFLDQQTILFVDTADRLASLARDALVHARLPSFAIPFAIDVLTTGSYPRLPTCIRDKIIPPDPITKSEKQTTLNQLNQILRHRLVTTDLPPQLANLTVANGRVKFRVEGEFEATLTVMGDDPDIPWRLLKLEILVEDKETGGEVYVYTWSDSLVFIMKCTGLTSLINHSFSFLADGRALVHSLQVNFIHELVQARLCADEKPLQDMYNCLHSFCLSLQLEVLHSQTLMLIRERWGDLVQEERYVPAKYLTLSVWNQQVLGRKTGAASVYKVTIKIDESDGSKPLQISHEPPLPSCDSKLIERAMKIDHLSVEKLLIDSVHARSHQKLQELKAILKANNPSDNAFIETALPTLIIPILEPCGRSECLHIFVDLHSGMFQPMLYGLDQSMLDDIEKSINDDMKRIISWLQQLKFWLGEQRSRQSVKHLPTVCTNVLHLSNSASHPVGSLSKHKLFVKLTRLPQYYIVVEMFEIPNSPTALQYKYSFLSVSQLEGEDGPLCAQLLQHFKPNLEQLTQDTIKGKGARPGTKRKAATAKLSHMEIPNQGVQVEGDGSSHAICLLKIPPCKSVGEETRRALERSLLDCTFRLQGRNNRTWVAELVLANCPLNSTHSKEQASTRHIYLTYENPLSEPVGGRKVVEMFLNDWTAISQLYQCVLNFSRALPDMPSYLSLFSEVRLYNYRKLVLCYGATKGSSVTIQWNSSSQRFHLALGTVGPNSGCSNCHNIILHQLQELFNKSPNVMQLLQVLYDTQAPLNAINKLPTVPMLGLTQRTNTAYQCFSILPQSATHIRLAFRNMYCIDIYCRSRGVVAIRDGAYSLFDNTKIVEGFYPAPGLKTFLNMFVDSNQDARRRSVNEDDNPPSPVDVIDSLMNQLQAPQQPQPQPMRAAAGGVYPPLTSPPPNYHANVTPSPSMMPTQSPGNIHTSGSPSGVLRAPSPFGPTPSPSSLGIAMGQTSFASPHGTGVDPSSPYAMVSPSHRGQWPGSPQFSGPSPGARIHSMSPGNPSLHSPIPDPHSPRAGTSSQIMPTSMPPPRKLPQRPWAASIPTILTHNALHVLLLPSPTPCLVPGLAGSYLCSPLERFLGSVIMRRHLQRIIQQEANLSIVNSNEPGVIMFKTDMLKCRVALNPKNYQTLQLKVTPENTGPWSQEELQVLEKFFETRVAGPPFKYNTLNAFTKLLGAPTNILRDCVHIMKLELFPDQAAQLKWNVQFCLTIPPSAPPIAPPGTIAVVLKSKMLFFLQLTQRLPVPQDPVSIIVPIVYDMATGLTQQADIPRQHSSSGAAALMVSNILKRFNELHPARQVELHLRRPLMPVRLSPEQVGLEMLCLCGQLDLLIRAQMQQGQKSLTGCCSALNIYQSQCLSWRTTWTWWAYRRCFLVWRFSLFKAARWTCWRGLRWTVTFQLHSSIPRRSKNRLFLLRTRDTFILNASCVEYLFHVAKLNQLLVLSQQLEEDIRHLGSHKYITHQLSVIYQVLCSFKGSQTLSEIKKDIEANFKQMKQCLLVDEGSKHDPQLTVQYITWKDSPEANTSAALTPSEEDSGNENRQRSQRRSRRLHKGSENGERRSCKEKQRGEAGGSRGRRRQAEAVTLFEVVSMGGSAMQMVIGDWMEAYALDRDMALLDLINFFIQCCGCRGVVTAELCRNKKEEGDDIMSKMVEDLDEVAGLQYKKFLAFPWILTVTWPIDTDGVEYPLAQSGSHGRWFHSDFSDFMSTLVAQCQHSVLFDSYMMNALMSLLAELSDSHIRAFRHTCTLAGNALVGVALSLQVGVENSHKLYDVQKTKTTRQKSPLHLEKIQRKITELQEKRAEIESMMDILFKGIFLKRYRDVLPEVRSICMEELGLWMKLYSSAFLNDGYLKYLGWLMYDKVNNSKHNSVGKNGENVMAKARACSQVPDVRLKCVLSLQRLYGDPLLLPKLDLFTSRFKDRMMSMTLDKDNEVALQTMKLLILISKSADDVLSPEDYKQLFGFVYSSQRPLAAAAGELVFSRVLSTGPGSTGTQDERNDEETCKRQTYARLKALLQFYQESELHKHVVYLVDSLWDCGGALLKDWPAFTSALLQDPFHSSGLTQAQQATLVEVLVASVRQASEGPVLAGRTGAKKSHKDGGWLSQVMSTRERKLQADDCAKLTRHLLVALPKLLSKVLSPSWTRWSASNRFRRVTLMVFCLQFSTCCDVVASLMRIPQYFLPECIDAENAQVCSSALVSRRRPGCVQLGGRDGRSSGAPLQLCRPGGCSPELPQPQRGGASLVLRGPGHQGRPGPALGGPPEAAAGGLACGLFTRTTIDNCFSADEEKTGEILATDKETRSFSQVRFGNTCGELELHAHATESSRREPPPEVLLEVLRCLSHSILWSLSTSREGPSPPERCAGQRLQLRWFCERAHRRLSHADLSVRQQAFLGICDVLTAHSHQRRVCGRASLSAGLYTPSPRLQRTLLAFVCLHVFVGADCCSAGARSEAERLEDLHVRRNVLAAYCKLIVHGVLEMALAAEHYNDFGDIIKETISRSRQVDQTESAAALVLCLQQVTLLSAGPTPPQRPRALTPALSSSPQLFARLKREQGGGGGAGHGVQTFTGIRELARRLALTFGDPVRLREGVVLIHWNGIEFVFQEFSQTAETPAPPYLAYLAILSEFSCKLLKPDKKTV</sequence>
<dbReference type="Pfam" id="PF22984">
    <property type="entry name" value="RM6_Med14"/>
    <property type="match status" value="1"/>
</dbReference>
<dbReference type="InterPro" id="IPR013721">
    <property type="entry name" value="STAG"/>
</dbReference>
<feature type="compositionally biased region" description="Low complexity" evidence="11">
    <location>
        <begin position="1018"/>
        <end position="1032"/>
    </location>
</feature>
<dbReference type="GO" id="GO:0003712">
    <property type="term" value="F:transcription coregulator activity"/>
    <property type="evidence" value="ECO:0007669"/>
    <property type="project" value="UniProtKB-UniRule"/>
</dbReference>
<feature type="region of interest" description="Disordered" evidence="11">
    <location>
        <begin position="915"/>
        <end position="1075"/>
    </location>
</feature>
<dbReference type="InterPro" id="IPR055122">
    <property type="entry name" value="Med14_N"/>
</dbReference>
<feature type="compositionally biased region" description="Low complexity" evidence="11">
    <location>
        <begin position="947"/>
        <end position="958"/>
    </location>
</feature>
<dbReference type="GO" id="GO:0006357">
    <property type="term" value="P:regulation of transcription by RNA polymerase II"/>
    <property type="evidence" value="ECO:0007669"/>
    <property type="project" value="InterPro"/>
</dbReference>
<dbReference type="EMBL" id="CAAE01014990">
    <property type="protein sequence ID" value="CAG07281.1"/>
    <property type="molecule type" value="Genomic_DNA"/>
</dbReference>
<dbReference type="KEGG" id="tng:GSTEN00027889G001"/>
<evidence type="ECO:0000313" key="13">
    <source>
        <dbReference type="EMBL" id="CAG07281.1"/>
    </source>
</evidence>
<dbReference type="GO" id="GO:0016592">
    <property type="term" value="C:mediator complex"/>
    <property type="evidence" value="ECO:0007669"/>
    <property type="project" value="UniProtKB-UniRule"/>
</dbReference>
<dbReference type="Pfam" id="PF22983">
    <property type="entry name" value="RM8_Med14"/>
    <property type="match status" value="1"/>
</dbReference>
<evidence type="ECO:0000256" key="3">
    <source>
        <dbReference type="ARBA" id="ARBA00019619"/>
    </source>
</evidence>
<comment type="similarity">
    <text evidence="2 10">Belongs to the Mediator complex subunit 14 family.</text>
</comment>
<dbReference type="Pfam" id="PF25067">
    <property type="entry name" value="RM5_Med14"/>
    <property type="match status" value="1"/>
</dbReference>
<feature type="compositionally biased region" description="Low complexity" evidence="11">
    <location>
        <begin position="915"/>
        <end position="928"/>
    </location>
</feature>
<evidence type="ECO:0000259" key="12">
    <source>
        <dbReference type="PROSITE" id="PS51425"/>
    </source>
</evidence>
<evidence type="ECO:0000256" key="5">
    <source>
        <dbReference type="ARBA" id="ARBA00023015"/>
    </source>
</evidence>
<keyword evidence="5 10" id="KW-0805">Transcription regulation</keyword>
<protein>
    <recommendedName>
        <fullName evidence="3 10">Mediator of RNA polymerase II transcription subunit 14</fullName>
    </recommendedName>
    <alternativeName>
        <fullName evidence="9 10">Mediator complex subunit 14</fullName>
    </alternativeName>
</protein>
<dbReference type="Pfam" id="PF25065">
    <property type="entry name" value="RM3_Med14"/>
    <property type="match status" value="1"/>
</dbReference>
<keyword evidence="7 10" id="KW-0804">Transcription</keyword>
<reference evidence="13" key="1">
    <citation type="journal article" date="2004" name="Nature">
        <title>Genome duplication in the teleost fish Tetraodon nigroviridis reveals the early vertebrate proto-karyotype.</title>
        <authorList>
            <person name="Jaillon O."/>
            <person name="Aury J.-M."/>
            <person name="Brunet F."/>
            <person name="Petit J.-L."/>
            <person name="Stange-Thomann N."/>
            <person name="Mauceli E."/>
            <person name="Bouneau L."/>
            <person name="Fischer C."/>
            <person name="Ozouf-Costaz C."/>
            <person name="Bernot A."/>
            <person name="Nicaud S."/>
            <person name="Jaffe D."/>
            <person name="Fisher S."/>
            <person name="Lutfalla G."/>
            <person name="Dossat C."/>
            <person name="Segurens B."/>
            <person name="Dasilva C."/>
            <person name="Salanoubat M."/>
            <person name="Levy M."/>
            <person name="Boudet N."/>
            <person name="Castellano S."/>
            <person name="Anthouard V."/>
            <person name="Jubin C."/>
            <person name="Castelli V."/>
            <person name="Katinka M."/>
            <person name="Vacherie B."/>
            <person name="Biemont C."/>
            <person name="Skalli Z."/>
            <person name="Cattolico L."/>
            <person name="Poulain J."/>
            <person name="De Berardinis V."/>
            <person name="Cruaud C."/>
            <person name="Duprat S."/>
            <person name="Brottier P."/>
            <person name="Coutanceau J.-P."/>
            <person name="Gouzy J."/>
            <person name="Parra G."/>
            <person name="Lardier G."/>
            <person name="Chapple C."/>
            <person name="McKernan K.J."/>
            <person name="McEwan P."/>
            <person name="Bosak S."/>
            <person name="Kellis M."/>
            <person name="Volff J.-N."/>
            <person name="Guigo R."/>
            <person name="Zody M.C."/>
            <person name="Mesirov J."/>
            <person name="Lindblad-Toh K."/>
            <person name="Birren B."/>
            <person name="Nusbaum C."/>
            <person name="Kahn D."/>
            <person name="Robinson-Rechavi M."/>
            <person name="Laudet V."/>
            <person name="Schachter V."/>
            <person name="Quetier F."/>
            <person name="Saurin W."/>
            <person name="Scarpelli C."/>
            <person name="Wincker P."/>
            <person name="Lander E.S."/>
            <person name="Weissenbach J."/>
            <person name="Roest Crollius H."/>
        </authorList>
    </citation>
    <scope>NUCLEOTIDE SEQUENCE [LARGE SCALE GENOMIC DNA]</scope>
</reference>
<dbReference type="InterPro" id="IPR055113">
    <property type="entry name" value="Med14_RM2"/>
</dbReference>
<dbReference type="SUPFAM" id="SSF48371">
    <property type="entry name" value="ARM repeat"/>
    <property type="match status" value="1"/>
</dbReference>
<keyword evidence="8 10" id="KW-0539">Nucleus</keyword>
<dbReference type="InterPro" id="IPR056879">
    <property type="entry name" value="RM3_Med14"/>
</dbReference>
<name>Q4RWF1_TETNG</name>
<evidence type="ECO:0000256" key="9">
    <source>
        <dbReference type="ARBA" id="ARBA00032007"/>
    </source>
</evidence>
<dbReference type="InterPro" id="IPR056396">
    <property type="entry name" value="HEAT_SCC3-SA"/>
</dbReference>
<evidence type="ECO:0000256" key="1">
    <source>
        <dbReference type="ARBA" id="ARBA00004123"/>
    </source>
</evidence>
<evidence type="ECO:0000256" key="10">
    <source>
        <dbReference type="RuleBase" id="RU365082"/>
    </source>
</evidence>
<dbReference type="InterPro" id="IPR020839">
    <property type="entry name" value="SCD"/>
</dbReference>
<comment type="subunit">
    <text evidence="10">Component of the Mediator complex.</text>
</comment>
<dbReference type="OrthoDB" id="205099at2759"/>
<dbReference type="InterPro" id="IPR056877">
    <property type="entry name" value="Med14_C"/>
</dbReference>
<evidence type="ECO:0000256" key="7">
    <source>
        <dbReference type="ARBA" id="ARBA00023163"/>
    </source>
</evidence>
<evidence type="ECO:0000256" key="2">
    <source>
        <dbReference type="ARBA" id="ARBA00007813"/>
    </source>
</evidence>
<dbReference type="GO" id="GO:0005694">
    <property type="term" value="C:chromosome"/>
    <property type="evidence" value="ECO:0007669"/>
    <property type="project" value="UniProtKB-SubCell"/>
</dbReference>
<dbReference type="InterPro" id="IPR013947">
    <property type="entry name" value="Mediator_Med14"/>
</dbReference>
<comment type="caution">
    <text evidence="13">The sequence shown here is derived from an EMBL/GenBank/DDBJ whole genome shotgun (WGS) entry which is preliminary data.</text>
</comment>
<feature type="compositionally biased region" description="Basic and acidic residues" evidence="11">
    <location>
        <begin position="1595"/>
        <end position="1611"/>
    </location>
</feature>
<keyword evidence="6 10" id="KW-0010">Activator</keyword>
<accession>Q4RWF1</accession>
<dbReference type="InterPro" id="IPR055107">
    <property type="entry name" value="Med14_RM8"/>
</dbReference>
<dbReference type="InterPro" id="IPR016024">
    <property type="entry name" value="ARM-type_fold"/>
</dbReference>
<proteinExistence type="inferred from homology"/>
<evidence type="ECO:0000256" key="8">
    <source>
        <dbReference type="ARBA" id="ARBA00023242"/>
    </source>
</evidence>
<keyword evidence="4" id="KW-0677">Repeat</keyword>
<feature type="compositionally biased region" description="Basic residues" evidence="11">
    <location>
        <begin position="1585"/>
        <end position="1594"/>
    </location>
</feature>
<reference evidence="13" key="2">
    <citation type="submission" date="2004-02" db="EMBL/GenBank/DDBJ databases">
        <authorList>
            <consortium name="Genoscope"/>
            <consortium name="Whitehead Institute Centre for Genome Research"/>
        </authorList>
    </citation>
    <scope>NUCLEOTIDE SEQUENCE</scope>
</reference>
<dbReference type="InterPro" id="IPR055114">
    <property type="entry name" value="Med14_RM6"/>
</dbReference>
<comment type="function">
    <text evidence="10">Component of the Mediator complex, a coactivator involved in the regulated transcription of nearly all RNA polymerase II-dependent genes. Mediator functions as a bridge to convey information from gene-specific regulatory proteins to the basal RNA polymerase II transcription machinery. Mediator is recruited to promoters by direct interactions with regulatory proteins and serves as a scaffold for the assembly of a functional preinitiation complex with RNA polymerase II and the general transcription factors.</text>
</comment>
<dbReference type="Pfam" id="PF25069">
    <property type="entry name" value="Med14_C"/>
    <property type="match status" value="1"/>
</dbReference>
<dbReference type="PANTHER" id="PTHR12809:SF2">
    <property type="entry name" value="MEDIATOR OF RNA POLYMERASE II TRANSCRIPTION SUBUNIT 14"/>
    <property type="match status" value="1"/>
</dbReference>
<feature type="region of interest" description="Disordered" evidence="11">
    <location>
        <begin position="1565"/>
        <end position="1619"/>
    </location>
</feature>